<dbReference type="Gene3D" id="6.10.340.10">
    <property type="match status" value="1"/>
</dbReference>
<evidence type="ECO:0000256" key="2">
    <source>
        <dbReference type="ARBA" id="ARBA00029447"/>
    </source>
</evidence>
<dbReference type="Proteomes" id="UP000199701">
    <property type="component" value="Unassembled WGS sequence"/>
</dbReference>
<evidence type="ECO:0000256" key="5">
    <source>
        <dbReference type="SAM" id="Phobius"/>
    </source>
</evidence>
<evidence type="ECO:0000259" key="7">
    <source>
        <dbReference type="PROSITE" id="PS50885"/>
    </source>
</evidence>
<comment type="similarity">
    <text evidence="2">Belongs to the methyl-accepting chemotaxis (MCP) protein family.</text>
</comment>
<dbReference type="Pfam" id="PF12729">
    <property type="entry name" value="4HB_MCP_1"/>
    <property type="match status" value="1"/>
</dbReference>
<dbReference type="CDD" id="cd06225">
    <property type="entry name" value="HAMP"/>
    <property type="match status" value="1"/>
</dbReference>
<sequence>MTIRKKLILSFTFLMLLLGVLGIISIISLKNVNNTSTVIDSEILPQINCAQTLRFDMTTFRSYEFNHIIITDNTGMDTIEIKMNKLQSEIESLIKEYKGYNDNENINIVETSWNEYVSEHKKIITASRALDTQAAMTVVKVDGKVAYDKITNALTALVEDNQNNSAAVSAQGYTTYSLARNIIAICILVGMILGITMEVFIIHSITTPIKKMKLRLTDLVQNGGDLTQSIDITSKDEIGQLATSVNQFIANIRSIIIDVNQCSDGVENAVLSVVEYMKELTSNVEQSAATIQELSAGMEETAASAQEVNSSSLEIENATESMSDRAQKGAISANEISTRADELKQNAINSQKVSKMIYENTKSNLEIALKKSNAIEKISVLADTILSISSQTNLLALNAAIEAARAGEAGKGFAVVADEIRNLAESSKNTVSEIQKVTAEVFTAVNDLASSSRTIMEFFDTTVLKDYDEMVNTGEAYGNDGKYVDDLVNDFSATAEELTATIEGIMKAMSEVAITVNEGATGTQEIAEKISEIVTMVDQVKNEINISLEHSTLLKKAVNKFTV</sequence>
<dbReference type="GO" id="GO:0004888">
    <property type="term" value="F:transmembrane signaling receptor activity"/>
    <property type="evidence" value="ECO:0007669"/>
    <property type="project" value="InterPro"/>
</dbReference>
<dbReference type="InterPro" id="IPR004089">
    <property type="entry name" value="MCPsignal_dom"/>
</dbReference>
<dbReference type="PRINTS" id="PR00260">
    <property type="entry name" value="CHEMTRNSDUCR"/>
</dbReference>
<gene>
    <name evidence="8" type="ORF">SAMN05421659_103251</name>
</gene>
<dbReference type="GO" id="GO:0016020">
    <property type="term" value="C:membrane"/>
    <property type="evidence" value="ECO:0007669"/>
    <property type="project" value="InterPro"/>
</dbReference>
<dbReference type="SMART" id="SM00283">
    <property type="entry name" value="MA"/>
    <property type="match status" value="1"/>
</dbReference>
<feature type="domain" description="Methyl-accepting transducer" evidence="6">
    <location>
        <begin position="262"/>
        <end position="534"/>
    </location>
</feature>
<feature type="domain" description="HAMP" evidence="7">
    <location>
        <begin position="203"/>
        <end position="257"/>
    </location>
</feature>
<dbReference type="GO" id="GO:0006935">
    <property type="term" value="P:chemotaxis"/>
    <property type="evidence" value="ECO:0007669"/>
    <property type="project" value="InterPro"/>
</dbReference>
<organism evidence="8 9">
    <name type="scientific">[Clostridium] fimetarium</name>
    <dbReference type="NCBI Taxonomy" id="99656"/>
    <lineage>
        <taxon>Bacteria</taxon>
        <taxon>Bacillati</taxon>
        <taxon>Bacillota</taxon>
        <taxon>Clostridia</taxon>
        <taxon>Lachnospirales</taxon>
        <taxon>Lachnospiraceae</taxon>
    </lineage>
</organism>
<evidence type="ECO:0000256" key="3">
    <source>
        <dbReference type="PROSITE-ProRule" id="PRU00284"/>
    </source>
</evidence>
<dbReference type="Pfam" id="PF00015">
    <property type="entry name" value="MCPsignal"/>
    <property type="match status" value="1"/>
</dbReference>
<accession>A0A1I0NNN8</accession>
<dbReference type="EMBL" id="FOJI01000003">
    <property type="protein sequence ID" value="SEW02973.1"/>
    <property type="molecule type" value="Genomic_DNA"/>
</dbReference>
<keyword evidence="1 3" id="KW-0807">Transducer</keyword>
<protein>
    <submittedName>
        <fullName evidence="8">Methyl-accepting chemotaxis protein</fullName>
    </submittedName>
</protein>
<evidence type="ECO:0000259" key="6">
    <source>
        <dbReference type="PROSITE" id="PS50111"/>
    </source>
</evidence>
<dbReference type="PROSITE" id="PS50111">
    <property type="entry name" value="CHEMOTAXIS_TRANSDUC_2"/>
    <property type="match status" value="1"/>
</dbReference>
<proteinExistence type="inferred from homology"/>
<evidence type="ECO:0000256" key="1">
    <source>
        <dbReference type="ARBA" id="ARBA00023224"/>
    </source>
</evidence>
<dbReference type="RefSeq" id="WP_092451449.1">
    <property type="nucleotide sequence ID" value="NZ_FOJI01000003.1"/>
</dbReference>
<dbReference type="Pfam" id="PF00672">
    <property type="entry name" value="HAMP"/>
    <property type="match status" value="1"/>
</dbReference>
<keyword evidence="4" id="KW-0175">Coiled coil</keyword>
<dbReference type="PROSITE" id="PS50885">
    <property type="entry name" value="HAMP"/>
    <property type="match status" value="1"/>
</dbReference>
<dbReference type="STRING" id="99656.SAMN05421659_103251"/>
<dbReference type="PANTHER" id="PTHR32089">
    <property type="entry name" value="METHYL-ACCEPTING CHEMOTAXIS PROTEIN MCPB"/>
    <property type="match status" value="1"/>
</dbReference>
<dbReference type="PANTHER" id="PTHR32089:SF33">
    <property type="entry name" value="TOXIN COREGULATED PILUS BIOSYNTHESIS PROTEIN I"/>
    <property type="match status" value="1"/>
</dbReference>
<evidence type="ECO:0000256" key="4">
    <source>
        <dbReference type="SAM" id="Coils"/>
    </source>
</evidence>
<evidence type="ECO:0000313" key="8">
    <source>
        <dbReference type="EMBL" id="SEW02973.1"/>
    </source>
</evidence>
<dbReference type="SMART" id="SM00304">
    <property type="entry name" value="HAMP"/>
    <property type="match status" value="1"/>
</dbReference>
<reference evidence="8 9" key="1">
    <citation type="submission" date="2016-10" db="EMBL/GenBank/DDBJ databases">
        <authorList>
            <person name="de Groot N.N."/>
        </authorList>
    </citation>
    <scope>NUCLEOTIDE SEQUENCE [LARGE SCALE GENOMIC DNA]</scope>
    <source>
        <strain evidence="8 9">DSM 9179</strain>
    </source>
</reference>
<dbReference type="AlphaFoldDB" id="A0A1I0NNN8"/>
<dbReference type="OrthoDB" id="9814363at2"/>
<name>A0A1I0NNN8_9FIRM</name>
<dbReference type="InterPro" id="IPR004090">
    <property type="entry name" value="Chemotax_Me-accpt_rcpt"/>
</dbReference>
<dbReference type="SUPFAM" id="SSF58104">
    <property type="entry name" value="Methyl-accepting chemotaxis protein (MCP) signaling domain"/>
    <property type="match status" value="1"/>
</dbReference>
<dbReference type="GO" id="GO:0007165">
    <property type="term" value="P:signal transduction"/>
    <property type="evidence" value="ECO:0007669"/>
    <property type="project" value="UniProtKB-KW"/>
</dbReference>
<evidence type="ECO:0000313" key="9">
    <source>
        <dbReference type="Proteomes" id="UP000199701"/>
    </source>
</evidence>
<keyword evidence="5" id="KW-0812">Transmembrane</keyword>
<keyword evidence="5" id="KW-0472">Membrane</keyword>
<feature type="transmembrane region" description="Helical" evidence="5">
    <location>
        <begin position="182"/>
        <end position="205"/>
    </location>
</feature>
<dbReference type="Gene3D" id="1.10.287.950">
    <property type="entry name" value="Methyl-accepting chemotaxis protein"/>
    <property type="match status" value="1"/>
</dbReference>
<keyword evidence="9" id="KW-1185">Reference proteome</keyword>
<feature type="coiled-coil region" evidence="4">
    <location>
        <begin position="76"/>
        <end position="103"/>
    </location>
</feature>
<dbReference type="InterPro" id="IPR024478">
    <property type="entry name" value="HlyB_4HB_MCP"/>
</dbReference>
<dbReference type="InterPro" id="IPR003660">
    <property type="entry name" value="HAMP_dom"/>
</dbReference>
<keyword evidence="5" id="KW-1133">Transmembrane helix</keyword>